<feature type="transmembrane region" description="Helical" evidence="7">
    <location>
        <begin position="63"/>
        <end position="82"/>
    </location>
</feature>
<accession>A0A366EG36</accession>
<keyword evidence="3" id="KW-1003">Cell membrane</keyword>
<dbReference type="STRING" id="200904.GCA_900168775_02400"/>
<feature type="transmembrane region" description="Helical" evidence="7">
    <location>
        <begin position="6"/>
        <end position="27"/>
    </location>
</feature>
<organism evidence="9 10">
    <name type="scientific">Paraliobacillus ryukyuensis</name>
    <dbReference type="NCBI Taxonomy" id="200904"/>
    <lineage>
        <taxon>Bacteria</taxon>
        <taxon>Bacillati</taxon>
        <taxon>Bacillota</taxon>
        <taxon>Bacilli</taxon>
        <taxon>Bacillales</taxon>
        <taxon>Bacillaceae</taxon>
        <taxon>Paraliobacillus</taxon>
    </lineage>
</organism>
<gene>
    <name evidence="9" type="ORF">DES48_10115</name>
</gene>
<dbReference type="AlphaFoldDB" id="A0A366EG36"/>
<feature type="domain" description="YetF C-terminal" evidence="8">
    <location>
        <begin position="83"/>
        <end position="203"/>
    </location>
</feature>
<evidence type="ECO:0000256" key="2">
    <source>
        <dbReference type="ARBA" id="ARBA00006448"/>
    </source>
</evidence>
<evidence type="ECO:0000256" key="1">
    <source>
        <dbReference type="ARBA" id="ARBA00004651"/>
    </source>
</evidence>
<protein>
    <submittedName>
        <fullName evidence="9">Uncharacterized membrane protein YcaP (DUF421 family)</fullName>
    </submittedName>
</protein>
<dbReference type="RefSeq" id="WP_113865871.1">
    <property type="nucleotide sequence ID" value="NZ_BAABQN010000001.1"/>
</dbReference>
<dbReference type="InterPro" id="IPR023090">
    <property type="entry name" value="UPF0702_alpha/beta_dom_sf"/>
</dbReference>
<dbReference type="OrthoDB" id="1682423at2"/>
<evidence type="ECO:0000313" key="9">
    <source>
        <dbReference type="EMBL" id="RBP01288.1"/>
    </source>
</evidence>
<evidence type="ECO:0000256" key="5">
    <source>
        <dbReference type="ARBA" id="ARBA00022989"/>
    </source>
</evidence>
<dbReference type="EMBL" id="QNRI01000001">
    <property type="protein sequence ID" value="RBP01288.1"/>
    <property type="molecule type" value="Genomic_DNA"/>
</dbReference>
<dbReference type="Proteomes" id="UP000252254">
    <property type="component" value="Unassembled WGS sequence"/>
</dbReference>
<evidence type="ECO:0000256" key="7">
    <source>
        <dbReference type="SAM" id="Phobius"/>
    </source>
</evidence>
<dbReference type="Gene3D" id="3.30.240.20">
    <property type="entry name" value="bsu07140 like domains"/>
    <property type="match status" value="2"/>
</dbReference>
<keyword evidence="6 7" id="KW-0472">Membrane</keyword>
<evidence type="ECO:0000313" key="10">
    <source>
        <dbReference type="Proteomes" id="UP000252254"/>
    </source>
</evidence>
<dbReference type="GO" id="GO:0005886">
    <property type="term" value="C:plasma membrane"/>
    <property type="evidence" value="ECO:0007669"/>
    <property type="project" value="UniProtKB-SubCell"/>
</dbReference>
<proteinExistence type="inferred from homology"/>
<keyword evidence="4 7" id="KW-0812">Transmembrane</keyword>
<name>A0A366EG36_9BACI</name>
<dbReference type="Pfam" id="PF04239">
    <property type="entry name" value="DUF421"/>
    <property type="match status" value="1"/>
</dbReference>
<evidence type="ECO:0000259" key="8">
    <source>
        <dbReference type="Pfam" id="PF04239"/>
    </source>
</evidence>
<dbReference type="InterPro" id="IPR007353">
    <property type="entry name" value="DUF421"/>
</dbReference>
<evidence type="ECO:0000256" key="3">
    <source>
        <dbReference type="ARBA" id="ARBA00022475"/>
    </source>
</evidence>
<dbReference type="PANTHER" id="PTHR34582:SF6">
    <property type="entry name" value="UPF0702 TRANSMEMBRANE PROTEIN YCAP"/>
    <property type="match status" value="1"/>
</dbReference>
<comment type="similarity">
    <text evidence="2">Belongs to the UPF0702 family.</text>
</comment>
<reference evidence="9 10" key="1">
    <citation type="submission" date="2018-06" db="EMBL/GenBank/DDBJ databases">
        <title>Genomic Encyclopedia of Type Strains, Phase IV (KMG-IV): sequencing the most valuable type-strain genomes for metagenomic binning, comparative biology and taxonomic classification.</title>
        <authorList>
            <person name="Goeker M."/>
        </authorList>
    </citation>
    <scope>NUCLEOTIDE SEQUENCE [LARGE SCALE GENOMIC DNA]</scope>
    <source>
        <strain evidence="9 10">DSM 15140</strain>
    </source>
</reference>
<sequence>MELEIGKIIFRTIFTYSMIVLVFRLMGKREIGELSLLDVVIFIMVAEIAVFTIEDPKRQLLEAIIPVVLLVIIQRFIAWVSLKSKWFRDWFEGKPSVIINQGKIDEYEMKKQRYNLNDLMQQLREQGTKSIEDVAFAILEPSGKLSVFEKNQEDSSGYILPLIMDGEIQQESLKKLHQSTEWLMEQLKTKGYSTTQAISFCSVDQQGNWYVDLKDEH</sequence>
<comment type="subcellular location">
    <subcellularLocation>
        <location evidence="1">Cell membrane</location>
        <topology evidence="1">Multi-pass membrane protein</topology>
    </subcellularLocation>
</comment>
<dbReference type="PANTHER" id="PTHR34582">
    <property type="entry name" value="UPF0702 TRANSMEMBRANE PROTEIN YCAP"/>
    <property type="match status" value="1"/>
</dbReference>
<evidence type="ECO:0000256" key="6">
    <source>
        <dbReference type="ARBA" id="ARBA00023136"/>
    </source>
</evidence>
<keyword evidence="5 7" id="KW-1133">Transmembrane helix</keyword>
<comment type="caution">
    <text evidence="9">The sequence shown here is derived from an EMBL/GenBank/DDBJ whole genome shotgun (WGS) entry which is preliminary data.</text>
</comment>
<evidence type="ECO:0000256" key="4">
    <source>
        <dbReference type="ARBA" id="ARBA00022692"/>
    </source>
</evidence>
<keyword evidence="10" id="KW-1185">Reference proteome</keyword>
<feature type="transmembrane region" description="Helical" evidence="7">
    <location>
        <begin position="34"/>
        <end position="51"/>
    </location>
</feature>